<protein>
    <recommendedName>
        <fullName evidence="3">Relaxosome protein TraY</fullName>
    </recommendedName>
</protein>
<sequence length="71" mass="8438">MIAVRVPEEIEKRLEKLAHQTGRSKTFYVREAILRHLEDLEDTYIAIDRLEKPGRRWTMEEIEQGADLVED</sequence>
<dbReference type="InterPro" id="IPR010985">
    <property type="entry name" value="Ribbon_hlx_hlx"/>
</dbReference>
<dbReference type="AlphaFoldDB" id="A0A1V5T4E9"/>
<gene>
    <name evidence="7" type="ORF">BWY41_00054</name>
</gene>
<evidence type="ECO:0000256" key="3">
    <source>
        <dbReference type="ARBA" id="ARBA00020541"/>
    </source>
</evidence>
<name>A0A1V5T4E9_9BACT</name>
<comment type="similarity">
    <text evidence="2">Belongs to the TraY family.</text>
</comment>
<organism evidence="7">
    <name type="scientific">Candidatus Atribacter allofermentans</name>
    <dbReference type="NCBI Taxonomy" id="1852833"/>
    <lineage>
        <taxon>Bacteria</taxon>
        <taxon>Pseudomonadati</taxon>
        <taxon>Atribacterota</taxon>
        <taxon>Atribacteria</taxon>
        <taxon>Atribacterales</taxon>
        <taxon>Atribacteraceae</taxon>
        <taxon>Atribacter</taxon>
    </lineage>
</organism>
<dbReference type="InterPro" id="IPR008876">
    <property type="entry name" value="TraY"/>
</dbReference>
<dbReference type="GO" id="GO:0003677">
    <property type="term" value="F:DNA binding"/>
    <property type="evidence" value="ECO:0007669"/>
    <property type="project" value="UniProtKB-KW"/>
</dbReference>
<reference evidence="7" key="1">
    <citation type="submission" date="2017-02" db="EMBL/GenBank/DDBJ databases">
        <title>Delving into the versatile metabolic prowess of the omnipresent phylum Bacteroidetes.</title>
        <authorList>
            <person name="Nobu M.K."/>
            <person name="Mei R."/>
            <person name="Narihiro T."/>
            <person name="Kuroda K."/>
            <person name="Liu W.-T."/>
        </authorList>
    </citation>
    <scope>NUCLEOTIDE SEQUENCE</scope>
    <source>
        <strain evidence="7">ADurb.Bin276</strain>
    </source>
</reference>
<evidence type="ECO:0000256" key="5">
    <source>
        <dbReference type="ARBA" id="ARBA00022971"/>
    </source>
</evidence>
<dbReference type="Pfam" id="PF05509">
    <property type="entry name" value="TraY"/>
    <property type="match status" value="1"/>
</dbReference>
<dbReference type="InterPro" id="IPR013321">
    <property type="entry name" value="Arc_rbn_hlx_hlx"/>
</dbReference>
<comment type="caution">
    <text evidence="7">The sequence shown here is derived from an EMBL/GenBank/DDBJ whole genome shotgun (WGS) entry which is preliminary data.</text>
</comment>
<dbReference type="SUPFAM" id="SSF47598">
    <property type="entry name" value="Ribbon-helix-helix"/>
    <property type="match status" value="1"/>
</dbReference>
<dbReference type="GO" id="GO:0006355">
    <property type="term" value="P:regulation of DNA-templated transcription"/>
    <property type="evidence" value="ECO:0007669"/>
    <property type="project" value="InterPro"/>
</dbReference>
<dbReference type="GO" id="GO:0005737">
    <property type="term" value="C:cytoplasm"/>
    <property type="evidence" value="ECO:0007669"/>
    <property type="project" value="UniProtKB-SubCell"/>
</dbReference>
<keyword evidence="6" id="KW-0238">DNA-binding</keyword>
<comment type="subcellular location">
    <subcellularLocation>
        <location evidence="1">Cytoplasm</location>
    </subcellularLocation>
</comment>
<evidence type="ECO:0000256" key="1">
    <source>
        <dbReference type="ARBA" id="ARBA00004496"/>
    </source>
</evidence>
<evidence type="ECO:0000256" key="2">
    <source>
        <dbReference type="ARBA" id="ARBA00007183"/>
    </source>
</evidence>
<proteinExistence type="inferred from homology"/>
<dbReference type="Proteomes" id="UP000485569">
    <property type="component" value="Unassembled WGS sequence"/>
</dbReference>
<evidence type="ECO:0000256" key="6">
    <source>
        <dbReference type="ARBA" id="ARBA00023125"/>
    </source>
</evidence>
<evidence type="ECO:0000256" key="4">
    <source>
        <dbReference type="ARBA" id="ARBA00022490"/>
    </source>
</evidence>
<dbReference type="Gene3D" id="1.10.1220.10">
    <property type="entry name" value="Met repressor-like"/>
    <property type="match status" value="1"/>
</dbReference>
<dbReference type="CDD" id="cd22233">
    <property type="entry name" value="RHH_CopAso-like"/>
    <property type="match status" value="1"/>
</dbReference>
<evidence type="ECO:0000313" key="7">
    <source>
        <dbReference type="EMBL" id="OQA61627.1"/>
    </source>
</evidence>
<dbReference type="EMBL" id="MWBQ01000014">
    <property type="protein sequence ID" value="OQA61627.1"/>
    <property type="molecule type" value="Genomic_DNA"/>
</dbReference>
<keyword evidence="4" id="KW-0963">Cytoplasm</keyword>
<accession>A0A1V5T4E9</accession>
<keyword evidence="5" id="KW-0184">Conjugation</keyword>